<reference evidence="2" key="1">
    <citation type="submission" date="2023-05" db="EMBL/GenBank/DDBJ databases">
        <authorList>
            <person name="Huff M."/>
        </authorList>
    </citation>
    <scope>NUCLEOTIDE SEQUENCE</scope>
</reference>
<feature type="region of interest" description="Disordered" evidence="1">
    <location>
        <begin position="124"/>
        <end position="143"/>
    </location>
</feature>
<dbReference type="Proteomes" id="UP000834106">
    <property type="component" value="Chromosome 13"/>
</dbReference>
<dbReference type="AlphaFoldDB" id="A0AAD2E5D2"/>
<feature type="compositionally biased region" description="Basic and acidic residues" evidence="1">
    <location>
        <begin position="51"/>
        <end position="61"/>
    </location>
</feature>
<sequence length="165" mass="18664">MGKDFSDHEFTDIYPSKRLKLFGFKLNPHENGSAERDEIVNLSSSPSTGTDQKDVSDEKSLTDDKKFECQFCYKSSGIALYEESQISFRPYDYGAETDINGRKVSTWAAAAALPAQDTCCTHADRSRTTRRVSKPSSLPSSKQNFKIRSPIRIELFSNARLDYNR</sequence>
<dbReference type="EMBL" id="OU503048">
    <property type="protein sequence ID" value="CAI9775406.1"/>
    <property type="molecule type" value="Genomic_DNA"/>
</dbReference>
<feature type="compositionally biased region" description="Polar residues" evidence="1">
    <location>
        <begin position="41"/>
        <end position="50"/>
    </location>
</feature>
<evidence type="ECO:0000313" key="3">
    <source>
        <dbReference type="Proteomes" id="UP000834106"/>
    </source>
</evidence>
<evidence type="ECO:0000313" key="2">
    <source>
        <dbReference type="EMBL" id="CAI9775406.1"/>
    </source>
</evidence>
<evidence type="ECO:0000256" key="1">
    <source>
        <dbReference type="SAM" id="MobiDB-lite"/>
    </source>
</evidence>
<name>A0AAD2E5D2_9LAMI</name>
<organism evidence="2 3">
    <name type="scientific">Fraxinus pennsylvanica</name>
    <dbReference type="NCBI Taxonomy" id="56036"/>
    <lineage>
        <taxon>Eukaryota</taxon>
        <taxon>Viridiplantae</taxon>
        <taxon>Streptophyta</taxon>
        <taxon>Embryophyta</taxon>
        <taxon>Tracheophyta</taxon>
        <taxon>Spermatophyta</taxon>
        <taxon>Magnoliopsida</taxon>
        <taxon>eudicotyledons</taxon>
        <taxon>Gunneridae</taxon>
        <taxon>Pentapetalae</taxon>
        <taxon>asterids</taxon>
        <taxon>lamiids</taxon>
        <taxon>Lamiales</taxon>
        <taxon>Oleaceae</taxon>
        <taxon>Oleeae</taxon>
        <taxon>Fraxinus</taxon>
    </lineage>
</organism>
<protein>
    <submittedName>
        <fullName evidence="2">Uncharacterized protein</fullName>
    </submittedName>
</protein>
<feature type="compositionally biased region" description="Polar residues" evidence="1">
    <location>
        <begin position="134"/>
        <end position="143"/>
    </location>
</feature>
<keyword evidence="3" id="KW-1185">Reference proteome</keyword>
<accession>A0AAD2E5D2</accession>
<gene>
    <name evidence="2" type="ORF">FPE_LOCUS22836</name>
</gene>
<proteinExistence type="predicted"/>
<feature type="region of interest" description="Disordered" evidence="1">
    <location>
        <begin position="29"/>
        <end position="61"/>
    </location>
</feature>